<gene>
    <name evidence="1" type="ORF">EKO23_23375</name>
</gene>
<dbReference type="AlphaFoldDB" id="A0A4Q4Z1V9"/>
<reference evidence="1 2" key="1">
    <citation type="submission" date="2019-01" db="EMBL/GenBank/DDBJ databases">
        <title>Nocardioides guangzhouensis sp. nov., an actinobacterium isolated from soil.</title>
        <authorList>
            <person name="Fu Y."/>
            <person name="Cai Y."/>
            <person name="Lin Z."/>
            <person name="Chen P."/>
        </authorList>
    </citation>
    <scope>NUCLEOTIDE SEQUENCE [LARGE SCALE GENOMIC DNA]</scope>
    <source>
        <strain evidence="1 2">130</strain>
    </source>
</reference>
<dbReference type="RefSeq" id="WP_134720895.1">
    <property type="nucleotide sequence ID" value="NZ_SDKM01000064.1"/>
</dbReference>
<keyword evidence="2" id="KW-1185">Reference proteome</keyword>
<name>A0A4Q4Z1V9_9ACTN</name>
<accession>A0A4Q4Z1V9</accession>
<evidence type="ECO:0000313" key="1">
    <source>
        <dbReference type="EMBL" id="RYP81583.1"/>
    </source>
</evidence>
<evidence type="ECO:0000313" key="2">
    <source>
        <dbReference type="Proteomes" id="UP000295198"/>
    </source>
</evidence>
<evidence type="ECO:0008006" key="3">
    <source>
        <dbReference type="Google" id="ProtNLM"/>
    </source>
</evidence>
<proteinExistence type="predicted"/>
<dbReference type="OrthoDB" id="9804685at2"/>
<dbReference type="Proteomes" id="UP000295198">
    <property type="component" value="Unassembled WGS sequence"/>
</dbReference>
<sequence>MAGDDLRDQDRLRSPLDAVLHLLDRQIVDRDERLVGKVDDVELSEEADGTLRVSGLLLGTAALLPRFGSGRSGPWLLEPSAGLRHERVVAVALVVGRGRPRSMLGYDRRAATGPLPVAWLVRRLHRLDRVTRIDWERCEVDVDGALDDLVHPSRSP</sequence>
<comment type="caution">
    <text evidence="1">The sequence shown here is derived from an EMBL/GenBank/DDBJ whole genome shotgun (WGS) entry which is preliminary data.</text>
</comment>
<protein>
    <recommendedName>
        <fullName evidence="3">PRC-barrel domain containing protein</fullName>
    </recommendedName>
</protein>
<organism evidence="1 2">
    <name type="scientific">Nocardioides guangzhouensis</name>
    <dbReference type="NCBI Taxonomy" id="2497878"/>
    <lineage>
        <taxon>Bacteria</taxon>
        <taxon>Bacillati</taxon>
        <taxon>Actinomycetota</taxon>
        <taxon>Actinomycetes</taxon>
        <taxon>Propionibacteriales</taxon>
        <taxon>Nocardioidaceae</taxon>
        <taxon>Nocardioides</taxon>
    </lineage>
</organism>
<dbReference type="EMBL" id="SDKM01000064">
    <property type="protein sequence ID" value="RYP81583.1"/>
    <property type="molecule type" value="Genomic_DNA"/>
</dbReference>